<proteinExistence type="inferred from homology"/>
<comment type="caution">
    <text evidence="6">The sequence shown here is derived from an EMBL/GenBank/DDBJ whole genome shotgun (WGS) entry which is preliminary data.</text>
</comment>
<dbReference type="InterPro" id="IPR051054">
    <property type="entry name" value="SorC_transcr_regulators"/>
</dbReference>
<evidence type="ECO:0000256" key="3">
    <source>
        <dbReference type="ARBA" id="ARBA00023125"/>
    </source>
</evidence>
<dbReference type="InterPro" id="IPR009057">
    <property type="entry name" value="Homeodomain-like_sf"/>
</dbReference>
<dbReference type="InterPro" id="IPR007324">
    <property type="entry name" value="Sugar-bd_dom_put"/>
</dbReference>
<dbReference type="Gene3D" id="3.40.50.1360">
    <property type="match status" value="1"/>
</dbReference>
<dbReference type="AlphaFoldDB" id="A0A3D8Q107"/>
<dbReference type="OrthoDB" id="58802at2"/>
<dbReference type="SUPFAM" id="SSF100950">
    <property type="entry name" value="NagB/RpiA/CoA transferase-like"/>
    <property type="match status" value="1"/>
</dbReference>
<reference evidence="7" key="1">
    <citation type="submission" date="2017-11" db="EMBL/GenBank/DDBJ databases">
        <authorList>
            <person name="Zhu W."/>
        </authorList>
    </citation>
    <scope>NUCLEOTIDE SEQUENCE [LARGE SCALE GENOMIC DNA]</scope>
    <source>
        <strain evidence="7">CAU 1051</strain>
    </source>
</reference>
<feature type="domain" description="Sugar-binding" evidence="5">
    <location>
        <begin position="76"/>
        <end position="327"/>
    </location>
</feature>
<dbReference type="GO" id="GO:0030246">
    <property type="term" value="F:carbohydrate binding"/>
    <property type="evidence" value="ECO:0007669"/>
    <property type="project" value="InterPro"/>
</dbReference>
<keyword evidence="4" id="KW-0804">Transcription</keyword>
<name>A0A3D8Q107_9BACI</name>
<dbReference type="Gene3D" id="1.10.10.60">
    <property type="entry name" value="Homeodomain-like"/>
    <property type="match status" value="1"/>
</dbReference>
<dbReference type="Proteomes" id="UP000256520">
    <property type="component" value="Unassembled WGS sequence"/>
</dbReference>
<keyword evidence="7" id="KW-1185">Reference proteome</keyword>
<dbReference type="EMBL" id="PIOD01000005">
    <property type="protein sequence ID" value="RDW20685.1"/>
    <property type="molecule type" value="Genomic_DNA"/>
</dbReference>
<sequence length="330" mass="37440">MLLYNYLIFTSVIGGNEMTTEERRLMIKVAKLYYLEGWTQNQICKKVGKSRPIISRWLKQAREERIVEIYIKDESLHTVELELILENKYDLNEVTVIATNKNNQEMVMRHLGRTAATYLSSKIDDIKSIGISWGKSVHALVDAFTYQNKPHIHVIPLIGGLGQNNVHLHSNHLTFQMAQKLDTSSSYLYAPAMVETVSLRNNIMESKDVSEVLNQGKNVDLAIVGVGNPLESTMTEMGYLNDKDRLSLEESNVIGDINSNFYDREGMELEHQINDRIIGLDLKDLAIIPEVMTIVSGVHKIEALHVALKKQYITTLFIDDVTATALIESY</sequence>
<dbReference type="InterPro" id="IPR037171">
    <property type="entry name" value="NagB/RpiA_transferase-like"/>
</dbReference>
<comment type="similarity">
    <text evidence="1">Belongs to the SorC transcriptional regulatory family.</text>
</comment>
<accession>A0A3D8Q107</accession>
<keyword evidence="3" id="KW-0238">DNA-binding</keyword>
<dbReference type="PANTHER" id="PTHR34294">
    <property type="entry name" value="TRANSCRIPTIONAL REGULATOR-RELATED"/>
    <property type="match status" value="1"/>
</dbReference>
<dbReference type="SUPFAM" id="SSF46689">
    <property type="entry name" value="Homeodomain-like"/>
    <property type="match status" value="1"/>
</dbReference>
<evidence type="ECO:0000259" key="5">
    <source>
        <dbReference type="Pfam" id="PF04198"/>
    </source>
</evidence>
<dbReference type="Pfam" id="PF04198">
    <property type="entry name" value="Sugar-bind"/>
    <property type="match status" value="1"/>
</dbReference>
<keyword evidence="2" id="KW-0805">Transcription regulation</keyword>
<evidence type="ECO:0000256" key="2">
    <source>
        <dbReference type="ARBA" id="ARBA00023015"/>
    </source>
</evidence>
<organism evidence="6 7">
    <name type="scientific">Oceanobacillus chungangensis</name>
    <dbReference type="NCBI Taxonomy" id="1229152"/>
    <lineage>
        <taxon>Bacteria</taxon>
        <taxon>Bacillati</taxon>
        <taxon>Bacillota</taxon>
        <taxon>Bacilli</taxon>
        <taxon>Bacillales</taxon>
        <taxon>Bacillaceae</taxon>
        <taxon>Oceanobacillus</taxon>
    </lineage>
</organism>
<evidence type="ECO:0000313" key="6">
    <source>
        <dbReference type="EMBL" id="RDW20685.1"/>
    </source>
</evidence>
<gene>
    <name evidence="6" type="ORF">CWR45_05515</name>
</gene>
<dbReference type="Pfam" id="PF13384">
    <property type="entry name" value="HTH_23"/>
    <property type="match status" value="1"/>
</dbReference>
<evidence type="ECO:0000256" key="1">
    <source>
        <dbReference type="ARBA" id="ARBA00010466"/>
    </source>
</evidence>
<dbReference type="GO" id="GO:0003677">
    <property type="term" value="F:DNA binding"/>
    <property type="evidence" value="ECO:0007669"/>
    <property type="project" value="UniProtKB-KW"/>
</dbReference>
<evidence type="ECO:0000256" key="4">
    <source>
        <dbReference type="ARBA" id="ARBA00023163"/>
    </source>
</evidence>
<protein>
    <submittedName>
        <fullName evidence="6">Transcriptional regulator</fullName>
    </submittedName>
</protein>
<dbReference type="PANTHER" id="PTHR34294:SF12">
    <property type="entry name" value="SUGAR-BINDING TRANSCRIPTIONAL REGULATOR"/>
    <property type="match status" value="1"/>
</dbReference>
<evidence type="ECO:0000313" key="7">
    <source>
        <dbReference type="Proteomes" id="UP000256520"/>
    </source>
</evidence>